<keyword evidence="10 16" id="KW-0378">Hydrolase</keyword>
<organism evidence="21 22">
    <name type="scientific">Hesseltinella vesiculosa</name>
    <dbReference type="NCBI Taxonomy" id="101127"/>
    <lineage>
        <taxon>Eukaryota</taxon>
        <taxon>Fungi</taxon>
        <taxon>Fungi incertae sedis</taxon>
        <taxon>Mucoromycota</taxon>
        <taxon>Mucoromycotina</taxon>
        <taxon>Mucoromycetes</taxon>
        <taxon>Mucorales</taxon>
        <taxon>Cunninghamellaceae</taxon>
        <taxon>Hesseltinella</taxon>
    </lineage>
</organism>
<dbReference type="SMART" id="SM01347">
    <property type="entry name" value="Mre11_DNA_bind"/>
    <property type="match status" value="1"/>
</dbReference>
<dbReference type="GO" id="GO:0043047">
    <property type="term" value="F:single-stranded telomeric DNA binding"/>
    <property type="evidence" value="ECO:0007669"/>
    <property type="project" value="EnsemblFungi"/>
</dbReference>
<dbReference type="GO" id="GO:0140445">
    <property type="term" value="C:chromosome, telomeric repeat region"/>
    <property type="evidence" value="ECO:0007669"/>
    <property type="project" value="EnsemblFungi"/>
</dbReference>
<dbReference type="GO" id="GO:0035753">
    <property type="term" value="P:maintenance of DNA trinucleotide repeats"/>
    <property type="evidence" value="ECO:0007669"/>
    <property type="project" value="EnsemblFungi"/>
</dbReference>
<dbReference type="Gene3D" id="3.60.21.10">
    <property type="match status" value="1"/>
</dbReference>
<evidence type="ECO:0000256" key="13">
    <source>
        <dbReference type="ARBA" id="ARBA00023211"/>
    </source>
</evidence>
<dbReference type="GO" id="GO:0030870">
    <property type="term" value="C:Mre11 complex"/>
    <property type="evidence" value="ECO:0007669"/>
    <property type="project" value="UniProtKB-UniRule"/>
</dbReference>
<dbReference type="PIRSF" id="PIRSF000882">
    <property type="entry name" value="DSB_repair_MRE11"/>
    <property type="match status" value="1"/>
</dbReference>
<evidence type="ECO:0000256" key="11">
    <source>
        <dbReference type="ARBA" id="ARBA00022839"/>
    </source>
</evidence>
<dbReference type="FunFam" id="3.60.21.10:FF:000011">
    <property type="entry name" value="Double-strand break repair protein"/>
    <property type="match status" value="1"/>
</dbReference>
<dbReference type="GO" id="GO:0000727">
    <property type="term" value="P:double-strand break repair via break-induced replication"/>
    <property type="evidence" value="ECO:0007669"/>
    <property type="project" value="EnsemblFungi"/>
</dbReference>
<dbReference type="GO" id="GO:0060090">
    <property type="term" value="F:molecular adaptor activity"/>
    <property type="evidence" value="ECO:0007669"/>
    <property type="project" value="EnsemblFungi"/>
</dbReference>
<evidence type="ECO:0000256" key="19">
    <source>
        <dbReference type="SAM" id="MobiDB-lite"/>
    </source>
</evidence>
<evidence type="ECO:0000256" key="16">
    <source>
        <dbReference type="PIRNR" id="PIRNR000882"/>
    </source>
</evidence>
<evidence type="ECO:0000256" key="15">
    <source>
        <dbReference type="ARBA" id="ARBA00023254"/>
    </source>
</evidence>
<evidence type="ECO:0000313" key="21">
    <source>
        <dbReference type="EMBL" id="ORX58701.1"/>
    </source>
</evidence>
<evidence type="ECO:0000256" key="6">
    <source>
        <dbReference type="ARBA" id="ARBA00022722"/>
    </source>
</evidence>
<dbReference type="InterPro" id="IPR041796">
    <property type="entry name" value="Mre11_N"/>
</dbReference>
<dbReference type="PANTHER" id="PTHR10139:SF1">
    <property type="entry name" value="DOUBLE-STRAND BREAK REPAIR PROTEIN MRE11"/>
    <property type="match status" value="1"/>
</dbReference>
<evidence type="ECO:0000256" key="12">
    <source>
        <dbReference type="ARBA" id="ARBA00023204"/>
    </source>
</evidence>
<dbReference type="PANTHER" id="PTHR10139">
    <property type="entry name" value="DOUBLE-STRAND BREAK REPAIR PROTEIN MRE11"/>
    <property type="match status" value="1"/>
</dbReference>
<keyword evidence="7" id="KW-0479">Metal-binding</keyword>
<evidence type="ECO:0000256" key="18">
    <source>
        <dbReference type="RuleBase" id="RU003447"/>
    </source>
</evidence>
<keyword evidence="15 16" id="KW-0469">Meiosis</keyword>
<evidence type="ECO:0000313" key="22">
    <source>
        <dbReference type="Proteomes" id="UP000242146"/>
    </source>
</evidence>
<keyword evidence="22" id="KW-1185">Reference proteome</keyword>
<feature type="compositionally biased region" description="Polar residues" evidence="19">
    <location>
        <begin position="623"/>
        <end position="650"/>
    </location>
</feature>
<feature type="active site" description="Proton donor" evidence="17">
    <location>
        <position position="125"/>
    </location>
</feature>
<dbReference type="SUPFAM" id="SSF56300">
    <property type="entry name" value="Metallo-dependent phosphatases"/>
    <property type="match status" value="1"/>
</dbReference>
<evidence type="ECO:0000256" key="9">
    <source>
        <dbReference type="ARBA" id="ARBA00022763"/>
    </source>
</evidence>
<keyword evidence="9 16" id="KW-0227">DNA damage</keyword>
<dbReference type="Gene3D" id="3.30.110.110">
    <property type="entry name" value="Mre11, capping domain"/>
    <property type="match status" value="1"/>
</dbReference>
<evidence type="ECO:0000259" key="20">
    <source>
        <dbReference type="SMART" id="SM01347"/>
    </source>
</evidence>
<dbReference type="GO" id="GO:0006284">
    <property type="term" value="P:base-excision repair"/>
    <property type="evidence" value="ECO:0007669"/>
    <property type="project" value="EnsemblFungi"/>
</dbReference>
<dbReference type="GO" id="GO:0097552">
    <property type="term" value="P:mitochondrial double-strand break repair via homologous recombination"/>
    <property type="evidence" value="ECO:0007669"/>
    <property type="project" value="EnsemblFungi"/>
</dbReference>
<dbReference type="OrthoDB" id="30417at2759"/>
<evidence type="ECO:0000256" key="8">
    <source>
        <dbReference type="ARBA" id="ARBA00022759"/>
    </source>
</evidence>
<sequence length="706" mass="80146">MDDQDTENTFKILLATDNHLGYLEDDPIRGQDSFNTFEEILKLAKQHNVDFILLGGDLFHHNRPSRPCLYQTMRLLRRYCMGDRPSQVWIASDQSEHFQDEFATANYLDPNINVSFPVFSIHGNHDDPNGPGNLCSLHLLSMAGLVNYFGKHSNVQNLAVQPILMQKGDSKLCLYGLGNVRDERLHRAWRDGHVKFLRPRNEEWRDNHCFNMLVLHQNRVRHGPTNYIPEQFLEPFLDLVFWGHEHDCRIEPEATVAVSLDDEGPFVTQPGSSVATSLTEGESQPKHVGLLKIKGDRYNLEKLPLRTVRPFVFSSVSLSQTDVPVGDSKACQRYLTTVIENLIDQAKEEWQEQQDQASQGDIVATQLAHATMPLPLIRVRVDYTGGYEIFNPQQFGQPFAKRVANAKDILKFQRTRSSTRTASTAPRSAIDILDDSTTSVPERLDQIKVEDLVHEFLENNLAMLAENELEDAVKNFVDKDDKDAIRRFIRSTLTHTQAAIQVTEDIDALTDEFVKRKAAASKMTRLEDFARRHAGVFTRREPSAPAEEDDDMAMQSPSPAPPTRRRRRPAEAAASSTTPSRNRSTTSTATNARHQAQTTPLGEDQEDGEEVLTTTTKRRRVLPTNTRPSRRNVPSDQATLHQTIARSTPRNRSEVTSDRQQVSRHDQQGTVDDNDEDEDDDPLFEDDAFVTHTQPRRTMPSSLSQR</sequence>
<dbReference type="CDD" id="cd00840">
    <property type="entry name" value="MPP_Mre11_N"/>
    <property type="match status" value="1"/>
</dbReference>
<evidence type="ECO:0000256" key="4">
    <source>
        <dbReference type="ARBA" id="ARBA00009028"/>
    </source>
</evidence>
<protein>
    <recommendedName>
        <fullName evidence="16">Double-strand break repair protein</fullName>
    </recommendedName>
</protein>
<feature type="compositionally biased region" description="Acidic residues" evidence="19">
    <location>
        <begin position="672"/>
        <end position="688"/>
    </location>
</feature>
<evidence type="ECO:0000256" key="17">
    <source>
        <dbReference type="PIRSR" id="PIRSR000882-1"/>
    </source>
</evidence>
<comment type="subcellular location">
    <subcellularLocation>
        <location evidence="3">Chromosome</location>
    </subcellularLocation>
    <subcellularLocation>
        <location evidence="2 16">Nucleus</location>
    </subcellularLocation>
</comment>
<comment type="cofactor">
    <cofactor evidence="1 16">
        <name>Mn(2+)</name>
        <dbReference type="ChEBI" id="CHEBI:29035"/>
    </cofactor>
</comment>
<reference evidence="21 22" key="1">
    <citation type="submission" date="2016-07" db="EMBL/GenBank/DDBJ databases">
        <title>Pervasive Adenine N6-methylation of Active Genes in Fungi.</title>
        <authorList>
            <consortium name="DOE Joint Genome Institute"/>
            <person name="Mondo S.J."/>
            <person name="Dannebaum R.O."/>
            <person name="Kuo R.C."/>
            <person name="Labutti K."/>
            <person name="Haridas S."/>
            <person name="Kuo A."/>
            <person name="Salamov A."/>
            <person name="Ahrendt S.R."/>
            <person name="Lipzen A."/>
            <person name="Sullivan W."/>
            <person name="Andreopoulos W.B."/>
            <person name="Clum A."/>
            <person name="Lindquist E."/>
            <person name="Daum C."/>
            <person name="Ramamoorthy G.K."/>
            <person name="Gryganskyi A."/>
            <person name="Culley D."/>
            <person name="Magnuson J.K."/>
            <person name="James T.Y."/>
            <person name="O'Malley M.A."/>
            <person name="Stajich J.E."/>
            <person name="Spatafora J.W."/>
            <person name="Visel A."/>
            <person name="Grigoriev I.V."/>
        </authorList>
    </citation>
    <scope>NUCLEOTIDE SEQUENCE [LARGE SCALE GENOMIC DNA]</scope>
    <source>
        <strain evidence="21 22">NRRL 3301</strain>
    </source>
</reference>
<dbReference type="EMBL" id="MCGT01000006">
    <property type="protein sequence ID" value="ORX58701.1"/>
    <property type="molecule type" value="Genomic_DNA"/>
</dbReference>
<gene>
    <name evidence="21" type="ORF">DM01DRAFT_1333319</name>
</gene>
<proteinExistence type="inferred from homology"/>
<dbReference type="InterPro" id="IPR007281">
    <property type="entry name" value="Mre11_DNA-bd"/>
</dbReference>
<dbReference type="InterPro" id="IPR003701">
    <property type="entry name" value="Mre11"/>
</dbReference>
<comment type="function">
    <text evidence="16">Core component of the MRN complex, which plays a central role in double-strand break (DSB) repair, DNA recombination, maintenance of telomere integrity and meiosis. The MRN complex is involved in the repair of DNA double-strand breaks (DSBs) via homologous recombination (HR), an error-free mechanism which primarily occurs during S and G2 phases. The complex (1) mediates the end resection of damaged DNA, which generates proper single-stranded DNA, a key initial steps in HR, and is (2) required for the recruitment of other repair factors and efficient activation of ATM and ATR upon DNA damage. Within the MRN complex, MRE11 possesses both single-strand endonuclease activity and double-strand-specific 3'-5' exonuclease activity. MRE11 first endonucleolytically cleaves the 5' strand at DNA DSB ends to prevent non-homologous end joining (NHEJ) and licence HR. It then generates a single-stranded DNA gap via 3' to 5' exonucleolytic degradation, which is required for single-strand invasion and recombination.</text>
</comment>
<dbReference type="GO" id="GO:0035861">
    <property type="term" value="C:site of double-strand break"/>
    <property type="evidence" value="ECO:0007669"/>
    <property type="project" value="EnsemblFungi"/>
</dbReference>
<dbReference type="Pfam" id="PF00149">
    <property type="entry name" value="Metallophos"/>
    <property type="match status" value="1"/>
</dbReference>
<keyword evidence="6 16" id="KW-0540">Nuclease</keyword>
<evidence type="ECO:0000256" key="3">
    <source>
        <dbReference type="ARBA" id="ARBA00004286"/>
    </source>
</evidence>
<feature type="region of interest" description="Disordered" evidence="19">
    <location>
        <begin position="534"/>
        <end position="706"/>
    </location>
</feature>
<dbReference type="STRING" id="101127.A0A1X2GPL4"/>
<dbReference type="GO" id="GO:0000723">
    <property type="term" value="P:telomere maintenance"/>
    <property type="evidence" value="ECO:0007669"/>
    <property type="project" value="EnsemblFungi"/>
</dbReference>
<dbReference type="GO" id="GO:0031573">
    <property type="term" value="P:mitotic intra-S DNA damage checkpoint signaling"/>
    <property type="evidence" value="ECO:0007669"/>
    <property type="project" value="EnsemblFungi"/>
</dbReference>
<dbReference type="InterPro" id="IPR029052">
    <property type="entry name" value="Metallo-depent_PP-like"/>
</dbReference>
<evidence type="ECO:0000256" key="14">
    <source>
        <dbReference type="ARBA" id="ARBA00023242"/>
    </source>
</evidence>
<dbReference type="GO" id="GO:0062176">
    <property type="term" value="P:R-loop processing"/>
    <property type="evidence" value="ECO:0007669"/>
    <property type="project" value="EnsemblFungi"/>
</dbReference>
<dbReference type="GO" id="GO:0000014">
    <property type="term" value="F:single-stranded DNA endodeoxyribonuclease activity"/>
    <property type="evidence" value="ECO:0007669"/>
    <property type="project" value="TreeGrafter"/>
</dbReference>
<keyword evidence="14 16" id="KW-0539">Nucleus</keyword>
<dbReference type="GO" id="GO:0010780">
    <property type="term" value="P:meiotic DNA double-strand break formation involved in reciprocal meiotic recombination"/>
    <property type="evidence" value="ECO:0007669"/>
    <property type="project" value="EnsemblFungi"/>
</dbReference>
<dbReference type="GO" id="GO:0008296">
    <property type="term" value="F:3'-5'-DNA exonuclease activity"/>
    <property type="evidence" value="ECO:0007669"/>
    <property type="project" value="EnsemblFungi"/>
</dbReference>
<dbReference type="GO" id="GO:0006357">
    <property type="term" value="P:regulation of transcription by RNA polymerase II"/>
    <property type="evidence" value="ECO:0007669"/>
    <property type="project" value="EnsemblFungi"/>
</dbReference>
<dbReference type="GO" id="GO:0010791">
    <property type="term" value="P:DNA double-strand break processing involved in repair via synthesis-dependent strand annealing"/>
    <property type="evidence" value="ECO:0007669"/>
    <property type="project" value="EnsemblFungi"/>
</dbReference>
<feature type="compositionally biased region" description="Low complexity" evidence="19">
    <location>
        <begin position="571"/>
        <end position="593"/>
    </location>
</feature>
<keyword evidence="11 16" id="KW-0269">Exonuclease</keyword>
<comment type="similarity">
    <text evidence="4 16 18">Belongs to the MRE11/RAD32 family.</text>
</comment>
<dbReference type="InterPro" id="IPR004843">
    <property type="entry name" value="Calcineurin-like_PHP"/>
</dbReference>
<dbReference type="NCBIfam" id="TIGR00583">
    <property type="entry name" value="mre11"/>
    <property type="match status" value="1"/>
</dbReference>
<keyword evidence="5" id="KW-0158">Chromosome</keyword>
<dbReference type="GO" id="GO:0004017">
    <property type="term" value="F:AMP kinase activity"/>
    <property type="evidence" value="ECO:0007669"/>
    <property type="project" value="EnsemblFungi"/>
</dbReference>
<accession>A0A1X2GPL4</accession>
<dbReference type="InterPro" id="IPR038487">
    <property type="entry name" value="Mre11_capping_dom"/>
</dbReference>
<dbReference type="GO" id="GO:0051880">
    <property type="term" value="F:G-quadruplex DNA binding"/>
    <property type="evidence" value="ECO:0007669"/>
    <property type="project" value="EnsemblFungi"/>
</dbReference>
<evidence type="ECO:0000256" key="1">
    <source>
        <dbReference type="ARBA" id="ARBA00001936"/>
    </source>
</evidence>
<dbReference type="GO" id="GO:0003691">
    <property type="term" value="F:double-stranded telomeric DNA binding"/>
    <property type="evidence" value="ECO:0007669"/>
    <property type="project" value="EnsemblFungi"/>
</dbReference>
<dbReference type="GO" id="GO:0006303">
    <property type="term" value="P:double-strand break repair via nonhomologous end joining"/>
    <property type="evidence" value="ECO:0007669"/>
    <property type="project" value="EnsemblFungi"/>
</dbReference>
<keyword evidence="8 16" id="KW-0255">Endonuclease</keyword>
<dbReference type="GO" id="GO:1990918">
    <property type="term" value="P:double-strand break repair involved in meiotic recombination"/>
    <property type="evidence" value="ECO:0007669"/>
    <property type="project" value="EnsemblFungi"/>
</dbReference>
<evidence type="ECO:0000256" key="2">
    <source>
        <dbReference type="ARBA" id="ARBA00004123"/>
    </source>
</evidence>
<dbReference type="Proteomes" id="UP000242146">
    <property type="component" value="Unassembled WGS sequence"/>
</dbReference>
<keyword evidence="13 16" id="KW-0464">Manganese</keyword>
<dbReference type="AlphaFoldDB" id="A0A1X2GPL4"/>
<evidence type="ECO:0000256" key="5">
    <source>
        <dbReference type="ARBA" id="ARBA00022454"/>
    </source>
</evidence>
<evidence type="ECO:0000256" key="7">
    <source>
        <dbReference type="ARBA" id="ARBA00022723"/>
    </source>
</evidence>
<dbReference type="GO" id="GO:0007095">
    <property type="term" value="P:mitotic G2 DNA damage checkpoint signaling"/>
    <property type="evidence" value="ECO:0007669"/>
    <property type="project" value="TreeGrafter"/>
</dbReference>
<feature type="domain" description="Mre11 DNA-binding" evidence="20">
    <location>
        <begin position="298"/>
        <end position="476"/>
    </location>
</feature>
<feature type="compositionally biased region" description="Basic and acidic residues" evidence="19">
    <location>
        <begin position="651"/>
        <end position="667"/>
    </location>
</feature>
<keyword evidence="12 16" id="KW-0234">DNA repair</keyword>
<comment type="caution">
    <text evidence="21">The sequence shown here is derived from an EMBL/GenBank/DDBJ whole genome shotgun (WGS) entry which is preliminary data.</text>
</comment>
<evidence type="ECO:0000256" key="10">
    <source>
        <dbReference type="ARBA" id="ARBA00022801"/>
    </source>
</evidence>
<dbReference type="Pfam" id="PF04152">
    <property type="entry name" value="Mre11_DNA_bind"/>
    <property type="match status" value="1"/>
</dbReference>
<dbReference type="GO" id="GO:0030145">
    <property type="term" value="F:manganese ion binding"/>
    <property type="evidence" value="ECO:0007669"/>
    <property type="project" value="UniProtKB-UniRule"/>
</dbReference>
<name>A0A1X2GPL4_9FUNG</name>